<dbReference type="Proteomes" id="UP000533469">
    <property type="component" value="Unassembled WGS sequence"/>
</dbReference>
<comment type="caution">
    <text evidence="1">The sequence shown here is derived from an EMBL/GenBank/DDBJ whole genome shotgun (WGS) entry which is preliminary data.</text>
</comment>
<evidence type="ECO:0000313" key="1">
    <source>
        <dbReference type="EMBL" id="MBB3771691.1"/>
    </source>
</evidence>
<dbReference type="Gene3D" id="3.40.50.150">
    <property type="entry name" value="Vaccinia Virus protein VP39"/>
    <property type="match status" value="1"/>
</dbReference>
<name>A0A839ZAB3_9HYPH</name>
<protein>
    <recommendedName>
        <fullName evidence="3">Class I SAM-dependent methyltransferase</fullName>
    </recommendedName>
</protein>
<dbReference type="AlphaFoldDB" id="A0A839ZAB3"/>
<accession>A0A839ZAB3</accession>
<evidence type="ECO:0000313" key="2">
    <source>
        <dbReference type="Proteomes" id="UP000533469"/>
    </source>
</evidence>
<dbReference type="InterPro" id="IPR029063">
    <property type="entry name" value="SAM-dependent_MTases_sf"/>
</dbReference>
<evidence type="ECO:0008006" key="3">
    <source>
        <dbReference type="Google" id="ProtNLM"/>
    </source>
</evidence>
<gene>
    <name evidence="1" type="ORF">FHS55_002300</name>
</gene>
<organism evidence="1 2">
    <name type="scientific">Ancylobacter tetraedralis</name>
    <dbReference type="NCBI Taxonomy" id="217068"/>
    <lineage>
        <taxon>Bacteria</taxon>
        <taxon>Pseudomonadati</taxon>
        <taxon>Pseudomonadota</taxon>
        <taxon>Alphaproteobacteria</taxon>
        <taxon>Hyphomicrobiales</taxon>
        <taxon>Xanthobacteraceae</taxon>
        <taxon>Ancylobacter</taxon>
    </lineage>
</organism>
<reference evidence="1 2" key="1">
    <citation type="submission" date="2020-08" db="EMBL/GenBank/DDBJ databases">
        <title>Genomic Encyclopedia of Type Strains, Phase IV (KMG-IV): sequencing the most valuable type-strain genomes for metagenomic binning, comparative biology and taxonomic classification.</title>
        <authorList>
            <person name="Goeker M."/>
        </authorList>
    </citation>
    <scope>NUCLEOTIDE SEQUENCE [LARGE SCALE GENOMIC DNA]</scope>
    <source>
        <strain evidence="1 2">DSM 5895</strain>
    </source>
</reference>
<keyword evidence="2" id="KW-1185">Reference proteome</keyword>
<sequence length="187" mass="21248">MEPHMTARERVLFENCLGRAGSYMEFGAGGSTLLADRLVKGPVYCVESDPAWIDKMRALASSTDYERRFIFADIGPTGRWGRPLKPQGEVDYGNYHEHIWNEIGRSFDLYLIDGRFRVACFCQALLRAGPDARLMVHDYRSRPHYHALETVAVAVSEVEDLTVFQRRTDASDERLRALIGDYGNVVD</sequence>
<dbReference type="EMBL" id="JACICD010000004">
    <property type="protein sequence ID" value="MBB3771691.1"/>
    <property type="molecule type" value="Genomic_DNA"/>
</dbReference>
<dbReference type="RefSeq" id="WP_183189882.1">
    <property type="nucleotide sequence ID" value="NZ_JACICD010000004.1"/>
</dbReference>
<proteinExistence type="predicted"/>